<dbReference type="PROSITE" id="PS51186">
    <property type="entry name" value="GNAT"/>
    <property type="match status" value="1"/>
</dbReference>
<sequence>MPTIRRARPADLPTLAALQSELDAPSPDLLASFAAVGACLVAVPDGERVGVDRNGDATDDGRQPVGYVLVVGRGDADGDGGDAHLAELVVHPDHRREGYGRALVGAAIDRQAPGTRLTLLVAVDNGPARSLYESVGFRPIAYQPRFYEDGDGRTDAVVYAYDA</sequence>
<dbReference type="CDD" id="cd04301">
    <property type="entry name" value="NAT_SF"/>
    <property type="match status" value="1"/>
</dbReference>
<dbReference type="Pfam" id="PF00583">
    <property type="entry name" value="Acetyltransf_1"/>
    <property type="match status" value="1"/>
</dbReference>
<keyword evidence="5" id="KW-1185">Reference proteome</keyword>
<feature type="domain" description="N-acetyltransferase" evidence="3">
    <location>
        <begin position="2"/>
        <end position="163"/>
    </location>
</feature>
<dbReference type="PANTHER" id="PTHR43877:SF1">
    <property type="entry name" value="ACETYLTRANSFERASE"/>
    <property type="match status" value="1"/>
</dbReference>
<dbReference type="GO" id="GO:0016746">
    <property type="term" value="F:acyltransferase activity"/>
    <property type="evidence" value="ECO:0007669"/>
    <property type="project" value="UniProtKB-KW"/>
</dbReference>
<dbReference type="SUPFAM" id="SSF55729">
    <property type="entry name" value="Acyl-CoA N-acyltransferases (Nat)"/>
    <property type="match status" value="1"/>
</dbReference>
<evidence type="ECO:0000313" key="5">
    <source>
        <dbReference type="Proteomes" id="UP001570511"/>
    </source>
</evidence>
<keyword evidence="1 4" id="KW-0808">Transferase</keyword>
<protein>
    <submittedName>
        <fullName evidence="4">GNAT family N-acetyltransferase</fullName>
        <ecNumber evidence="4">2.3.1.-</ecNumber>
    </submittedName>
</protein>
<dbReference type="InterPro" id="IPR016181">
    <property type="entry name" value="Acyl_CoA_acyltransferase"/>
</dbReference>
<evidence type="ECO:0000313" key="4">
    <source>
        <dbReference type="EMBL" id="MFA1609518.1"/>
    </source>
</evidence>
<keyword evidence="2 4" id="KW-0012">Acyltransferase</keyword>
<comment type="caution">
    <text evidence="4">The sequence shown here is derived from an EMBL/GenBank/DDBJ whole genome shotgun (WGS) entry which is preliminary data.</text>
</comment>
<organism evidence="4 5">
    <name type="scientific">Halobellus rubicundus</name>
    <dbReference type="NCBI Taxonomy" id="2996466"/>
    <lineage>
        <taxon>Archaea</taxon>
        <taxon>Methanobacteriati</taxon>
        <taxon>Methanobacteriota</taxon>
        <taxon>Stenosarchaea group</taxon>
        <taxon>Halobacteria</taxon>
        <taxon>Halobacteriales</taxon>
        <taxon>Haloferacaceae</taxon>
        <taxon>Halobellus</taxon>
    </lineage>
</organism>
<proteinExistence type="predicted"/>
<accession>A0ABD5MAK3</accession>
<dbReference type="RefSeq" id="WP_372386557.1">
    <property type="nucleotide sequence ID" value="NZ_JBGNYA010000001.1"/>
</dbReference>
<name>A0ABD5MAK3_9EURY</name>
<dbReference type="AlphaFoldDB" id="A0ABD5MAK3"/>
<dbReference type="PANTHER" id="PTHR43877">
    <property type="entry name" value="AMINOALKYLPHOSPHONATE N-ACETYLTRANSFERASE-RELATED-RELATED"/>
    <property type="match status" value="1"/>
</dbReference>
<reference evidence="4 5" key="1">
    <citation type="submission" date="2024-08" db="EMBL/GenBank/DDBJ databases">
        <title>Halobellus sp. MBLA0158 whole genome sequence.</title>
        <authorList>
            <person name="Hwang C.Y."/>
            <person name="Cho E.-S."/>
            <person name="Seo M.-J."/>
        </authorList>
    </citation>
    <scope>NUCLEOTIDE SEQUENCE [LARGE SCALE GENOMIC DNA]</scope>
    <source>
        <strain evidence="4 5">MBLA0158</strain>
    </source>
</reference>
<gene>
    <name evidence="4" type="ORF">OS889_00670</name>
</gene>
<evidence type="ECO:0000259" key="3">
    <source>
        <dbReference type="PROSITE" id="PS51186"/>
    </source>
</evidence>
<evidence type="ECO:0000256" key="2">
    <source>
        <dbReference type="ARBA" id="ARBA00023315"/>
    </source>
</evidence>
<dbReference type="EMBL" id="JBGNYA010000001">
    <property type="protein sequence ID" value="MFA1609518.1"/>
    <property type="molecule type" value="Genomic_DNA"/>
</dbReference>
<dbReference type="Proteomes" id="UP001570511">
    <property type="component" value="Unassembled WGS sequence"/>
</dbReference>
<dbReference type="InterPro" id="IPR000182">
    <property type="entry name" value="GNAT_dom"/>
</dbReference>
<dbReference type="InterPro" id="IPR050832">
    <property type="entry name" value="Bact_Acetyltransf"/>
</dbReference>
<evidence type="ECO:0000256" key="1">
    <source>
        <dbReference type="ARBA" id="ARBA00022679"/>
    </source>
</evidence>
<dbReference type="Gene3D" id="3.40.630.30">
    <property type="match status" value="1"/>
</dbReference>
<dbReference type="EC" id="2.3.1.-" evidence="4"/>